<evidence type="ECO:0000313" key="1">
    <source>
        <dbReference type="EMBL" id="EJT68962.1"/>
    </source>
</evidence>
<dbReference type="EnsemblFungi" id="EJT68962">
    <property type="protein sequence ID" value="EJT68962"/>
    <property type="gene ID" value="GGTG_13468"/>
</dbReference>
<gene>
    <name evidence="2" type="primary">20353926</name>
    <name evidence="1" type="ORF">GGTG_13468</name>
</gene>
<sequence length="148" mass="15879">MKGPVLRSTSPETSLDRKNWLRRTVSALWLSGPIIGDTVFGVNGLAAVKWLVDGWRTSLVLLASGTTAVTAKPLMDRCYDVAFEPSTCAELRFSLSRAFSSLGPRCTFSSLAIKSASFSPTAKAALVVLPATFTGTALRIQLVFSYTS</sequence>
<name>J3PIY8_GAET3</name>
<reference evidence="1" key="3">
    <citation type="submission" date="2010-09" db="EMBL/GenBank/DDBJ databases">
        <title>Annotation of Gaeumannomyces graminis var. tritici R3-111a-1.</title>
        <authorList>
            <consortium name="The Broad Institute Genome Sequencing Platform"/>
            <person name="Ma L.-J."/>
            <person name="Dead R."/>
            <person name="Young S.K."/>
            <person name="Zeng Q."/>
            <person name="Gargeya S."/>
            <person name="Fitzgerald M."/>
            <person name="Haas B."/>
            <person name="Abouelleil A."/>
            <person name="Alvarado L."/>
            <person name="Arachchi H.M."/>
            <person name="Berlin A."/>
            <person name="Brown A."/>
            <person name="Chapman S.B."/>
            <person name="Chen Z."/>
            <person name="Dunbar C."/>
            <person name="Freedman E."/>
            <person name="Gearin G."/>
            <person name="Gellesch M."/>
            <person name="Goldberg J."/>
            <person name="Griggs A."/>
            <person name="Gujja S."/>
            <person name="Heiman D."/>
            <person name="Howarth C."/>
            <person name="Larson L."/>
            <person name="Lui A."/>
            <person name="MacDonald P.J.P."/>
            <person name="Mehta T."/>
            <person name="Montmayeur A."/>
            <person name="Murphy C."/>
            <person name="Neiman D."/>
            <person name="Pearson M."/>
            <person name="Priest M."/>
            <person name="Roberts A."/>
            <person name="Saif S."/>
            <person name="Shea T."/>
            <person name="Shenoy N."/>
            <person name="Sisk P."/>
            <person name="Stolte C."/>
            <person name="Sykes S."/>
            <person name="Yandava C."/>
            <person name="Wortman J."/>
            <person name="Nusbaum C."/>
            <person name="Birren B."/>
        </authorList>
    </citation>
    <scope>NUCLEOTIDE SEQUENCE</scope>
    <source>
        <strain evidence="1">R3-111a-1</strain>
    </source>
</reference>
<accession>J3PIY8</accession>
<dbReference type="GeneID" id="20353926"/>
<dbReference type="VEuPathDB" id="FungiDB:GGTG_13468"/>
<dbReference type="RefSeq" id="XP_009229638.1">
    <property type="nucleotide sequence ID" value="XM_009231374.1"/>
</dbReference>
<organism evidence="1">
    <name type="scientific">Gaeumannomyces tritici (strain R3-111a-1)</name>
    <name type="common">Wheat and barley take-all root rot fungus</name>
    <name type="synonym">Gaeumannomyces graminis var. tritici</name>
    <dbReference type="NCBI Taxonomy" id="644352"/>
    <lineage>
        <taxon>Eukaryota</taxon>
        <taxon>Fungi</taxon>
        <taxon>Dikarya</taxon>
        <taxon>Ascomycota</taxon>
        <taxon>Pezizomycotina</taxon>
        <taxon>Sordariomycetes</taxon>
        <taxon>Sordariomycetidae</taxon>
        <taxon>Magnaporthales</taxon>
        <taxon>Magnaporthaceae</taxon>
        <taxon>Gaeumannomyces</taxon>
    </lineage>
</organism>
<evidence type="ECO:0000313" key="3">
    <source>
        <dbReference type="Proteomes" id="UP000006039"/>
    </source>
</evidence>
<protein>
    <submittedName>
        <fullName evidence="1 2">Uncharacterized protein</fullName>
    </submittedName>
</protein>
<reference evidence="2" key="4">
    <citation type="journal article" date="2015" name="G3 (Bethesda)">
        <title>Genome sequences of three phytopathogenic species of the Magnaporthaceae family of fungi.</title>
        <authorList>
            <person name="Okagaki L.H."/>
            <person name="Nunes C.C."/>
            <person name="Sailsbery J."/>
            <person name="Clay B."/>
            <person name="Brown D."/>
            <person name="John T."/>
            <person name="Oh Y."/>
            <person name="Young N."/>
            <person name="Fitzgerald M."/>
            <person name="Haas B.J."/>
            <person name="Zeng Q."/>
            <person name="Young S."/>
            <person name="Adiconis X."/>
            <person name="Fan L."/>
            <person name="Levin J.Z."/>
            <person name="Mitchell T.K."/>
            <person name="Okubara P.A."/>
            <person name="Farman M.L."/>
            <person name="Kohn L.M."/>
            <person name="Birren B."/>
            <person name="Ma L.-J."/>
            <person name="Dean R.A."/>
        </authorList>
    </citation>
    <scope>NUCLEOTIDE SEQUENCE</scope>
    <source>
        <strain evidence="2">R3-111a-1</strain>
    </source>
</reference>
<dbReference type="HOGENOM" id="CLU_1758910_0_0_1"/>
<dbReference type="Proteomes" id="UP000006039">
    <property type="component" value="Unassembled WGS sequence"/>
</dbReference>
<evidence type="ECO:0000313" key="2">
    <source>
        <dbReference type="EnsemblFungi" id="EJT68962"/>
    </source>
</evidence>
<reference evidence="3" key="1">
    <citation type="submission" date="2010-07" db="EMBL/GenBank/DDBJ databases">
        <title>The genome sequence of Gaeumannomyces graminis var. tritici strain R3-111a-1.</title>
        <authorList>
            <consortium name="The Broad Institute Genome Sequencing Platform"/>
            <person name="Ma L.-J."/>
            <person name="Dead R."/>
            <person name="Young S."/>
            <person name="Zeng Q."/>
            <person name="Koehrsen M."/>
            <person name="Alvarado L."/>
            <person name="Berlin A."/>
            <person name="Chapman S.B."/>
            <person name="Chen Z."/>
            <person name="Freedman E."/>
            <person name="Gellesch M."/>
            <person name="Goldberg J."/>
            <person name="Griggs A."/>
            <person name="Gujja S."/>
            <person name="Heilman E.R."/>
            <person name="Heiman D."/>
            <person name="Hepburn T."/>
            <person name="Howarth C."/>
            <person name="Jen D."/>
            <person name="Larson L."/>
            <person name="Mehta T."/>
            <person name="Neiman D."/>
            <person name="Pearson M."/>
            <person name="Roberts A."/>
            <person name="Saif S."/>
            <person name="Shea T."/>
            <person name="Shenoy N."/>
            <person name="Sisk P."/>
            <person name="Stolte C."/>
            <person name="Sykes S."/>
            <person name="Walk T."/>
            <person name="White J."/>
            <person name="Yandava C."/>
            <person name="Haas B."/>
            <person name="Nusbaum C."/>
            <person name="Birren B."/>
        </authorList>
    </citation>
    <scope>NUCLEOTIDE SEQUENCE [LARGE SCALE GENOMIC DNA]</scope>
    <source>
        <strain evidence="3">R3-111a-1</strain>
    </source>
</reference>
<reference evidence="2" key="5">
    <citation type="submission" date="2018-04" db="UniProtKB">
        <authorList>
            <consortium name="EnsemblFungi"/>
        </authorList>
    </citation>
    <scope>IDENTIFICATION</scope>
    <source>
        <strain evidence="2">R3-111a-1</strain>
    </source>
</reference>
<dbReference type="AlphaFoldDB" id="J3PIY8"/>
<proteinExistence type="predicted"/>
<reference evidence="1" key="2">
    <citation type="submission" date="2010-07" db="EMBL/GenBank/DDBJ databases">
        <authorList>
            <consortium name="The Broad Institute Genome Sequencing Platform"/>
            <consortium name="Broad Institute Genome Sequencing Center for Infectious Disease"/>
            <person name="Ma L.-J."/>
            <person name="Dead R."/>
            <person name="Young S."/>
            <person name="Zeng Q."/>
            <person name="Koehrsen M."/>
            <person name="Alvarado L."/>
            <person name="Berlin A."/>
            <person name="Chapman S.B."/>
            <person name="Chen Z."/>
            <person name="Freedman E."/>
            <person name="Gellesch M."/>
            <person name="Goldberg J."/>
            <person name="Griggs A."/>
            <person name="Gujja S."/>
            <person name="Heilman E.R."/>
            <person name="Heiman D."/>
            <person name="Hepburn T."/>
            <person name="Howarth C."/>
            <person name="Jen D."/>
            <person name="Larson L."/>
            <person name="Mehta T."/>
            <person name="Neiman D."/>
            <person name="Pearson M."/>
            <person name="Roberts A."/>
            <person name="Saif S."/>
            <person name="Shea T."/>
            <person name="Shenoy N."/>
            <person name="Sisk P."/>
            <person name="Stolte C."/>
            <person name="Sykes S."/>
            <person name="Walk T."/>
            <person name="White J."/>
            <person name="Yandava C."/>
            <person name="Haas B."/>
            <person name="Nusbaum C."/>
            <person name="Birren B."/>
        </authorList>
    </citation>
    <scope>NUCLEOTIDE SEQUENCE</scope>
    <source>
        <strain evidence="1">R3-111a-1</strain>
    </source>
</reference>
<keyword evidence="3" id="KW-1185">Reference proteome</keyword>
<dbReference type="EMBL" id="GL385408">
    <property type="protein sequence ID" value="EJT68962.1"/>
    <property type="molecule type" value="Genomic_DNA"/>
</dbReference>